<reference evidence="6" key="2">
    <citation type="submission" date="2021-04" db="EMBL/GenBank/DDBJ databases">
        <authorList>
            <person name="Gilroy R."/>
        </authorList>
    </citation>
    <scope>NUCLEOTIDE SEQUENCE</scope>
    <source>
        <strain evidence="6">CHK191-13928</strain>
    </source>
</reference>
<gene>
    <name evidence="6" type="ORF">H9735_05025</name>
</gene>
<dbReference type="InterPro" id="IPR028978">
    <property type="entry name" value="Chorismate_lyase_/UTRA_dom_sf"/>
</dbReference>
<evidence type="ECO:0000313" key="7">
    <source>
        <dbReference type="Proteomes" id="UP000886721"/>
    </source>
</evidence>
<dbReference type="PROSITE" id="PS50949">
    <property type="entry name" value="HTH_GNTR"/>
    <property type="match status" value="1"/>
</dbReference>
<dbReference type="InterPro" id="IPR036390">
    <property type="entry name" value="WH_DNA-bd_sf"/>
</dbReference>
<dbReference type="InterPro" id="IPR036388">
    <property type="entry name" value="WH-like_DNA-bd_sf"/>
</dbReference>
<dbReference type="InterPro" id="IPR011663">
    <property type="entry name" value="UTRA"/>
</dbReference>
<dbReference type="SMART" id="SM00866">
    <property type="entry name" value="UTRA"/>
    <property type="match status" value="1"/>
</dbReference>
<accession>A0A9D1WUV7</accession>
<dbReference type="FunFam" id="3.40.1410.10:FF:000008">
    <property type="entry name" value="Transcriptional regulator, GntR family"/>
    <property type="match status" value="1"/>
</dbReference>
<evidence type="ECO:0000313" key="6">
    <source>
        <dbReference type="EMBL" id="HIX67476.1"/>
    </source>
</evidence>
<reference evidence="6" key="1">
    <citation type="journal article" date="2021" name="PeerJ">
        <title>Extensive microbial diversity within the chicken gut microbiome revealed by metagenomics and culture.</title>
        <authorList>
            <person name="Gilroy R."/>
            <person name="Ravi A."/>
            <person name="Getino M."/>
            <person name="Pursley I."/>
            <person name="Horton D.L."/>
            <person name="Alikhan N.F."/>
            <person name="Baker D."/>
            <person name="Gharbi K."/>
            <person name="Hall N."/>
            <person name="Watson M."/>
            <person name="Adriaenssens E.M."/>
            <person name="Foster-Nyarko E."/>
            <person name="Jarju S."/>
            <person name="Secka A."/>
            <person name="Antonio M."/>
            <person name="Oren A."/>
            <person name="Chaudhuri R.R."/>
            <person name="La Ragione R."/>
            <person name="Hildebrand F."/>
            <person name="Pallen M.J."/>
        </authorList>
    </citation>
    <scope>NUCLEOTIDE SEQUENCE</scope>
    <source>
        <strain evidence="6">CHK191-13928</strain>
    </source>
</reference>
<dbReference type="SUPFAM" id="SSF64288">
    <property type="entry name" value="Chorismate lyase-like"/>
    <property type="match status" value="1"/>
</dbReference>
<dbReference type="GO" id="GO:0003700">
    <property type="term" value="F:DNA-binding transcription factor activity"/>
    <property type="evidence" value="ECO:0007669"/>
    <property type="project" value="InterPro"/>
</dbReference>
<evidence type="ECO:0000259" key="5">
    <source>
        <dbReference type="PROSITE" id="PS50949"/>
    </source>
</evidence>
<evidence type="ECO:0000256" key="3">
    <source>
        <dbReference type="ARBA" id="ARBA00023125"/>
    </source>
</evidence>
<dbReference type="Pfam" id="PF00392">
    <property type="entry name" value="GntR"/>
    <property type="match status" value="1"/>
</dbReference>
<dbReference type="GO" id="GO:0003677">
    <property type="term" value="F:DNA binding"/>
    <property type="evidence" value="ECO:0007669"/>
    <property type="project" value="UniProtKB-KW"/>
</dbReference>
<dbReference type="SMART" id="SM00345">
    <property type="entry name" value="HTH_GNTR"/>
    <property type="match status" value="1"/>
</dbReference>
<sequence length="239" mass="27918">MDPKYMQIYKTMKQRILDGIYKEDNQKLPNEVTLCQEFDCSRMTIKKALDLLVMDGLIYRKKGKGSFVLPPGALSSKINIQEDHIVGLTNSSEKNVTSKILDFQLKFADETIANKLCIQKNDPVYDIHRLRLIDQKPYVLERTYMSTSLIPGLDMDVLNHSVYDYIEQTLNFKIAGFLRITRADCSNPSDQKYLELKDTEPVLEVEQVAYLDNGTPFEYSFSRHRYDRFEFFSRSMRHI</sequence>
<dbReference type="EMBL" id="DXEM01000015">
    <property type="protein sequence ID" value="HIX67476.1"/>
    <property type="molecule type" value="Genomic_DNA"/>
</dbReference>
<name>A0A9D1WUV7_9FIRM</name>
<keyword evidence="4" id="KW-0804">Transcription</keyword>
<dbReference type="Gene3D" id="1.10.10.10">
    <property type="entry name" value="Winged helix-like DNA-binding domain superfamily/Winged helix DNA-binding domain"/>
    <property type="match status" value="1"/>
</dbReference>
<evidence type="ECO:0000256" key="4">
    <source>
        <dbReference type="ARBA" id="ARBA00023163"/>
    </source>
</evidence>
<dbReference type="SUPFAM" id="SSF46785">
    <property type="entry name" value="Winged helix' DNA-binding domain"/>
    <property type="match status" value="1"/>
</dbReference>
<evidence type="ECO:0000256" key="2">
    <source>
        <dbReference type="ARBA" id="ARBA00023015"/>
    </source>
</evidence>
<organism evidence="6 7">
    <name type="scientific">Candidatus Anaerostipes excrementavium</name>
    <dbReference type="NCBI Taxonomy" id="2838463"/>
    <lineage>
        <taxon>Bacteria</taxon>
        <taxon>Bacillati</taxon>
        <taxon>Bacillota</taxon>
        <taxon>Clostridia</taxon>
        <taxon>Lachnospirales</taxon>
        <taxon>Lachnospiraceae</taxon>
        <taxon>Anaerostipes</taxon>
    </lineage>
</organism>
<dbReference type="GO" id="GO:0045892">
    <property type="term" value="P:negative regulation of DNA-templated transcription"/>
    <property type="evidence" value="ECO:0007669"/>
    <property type="project" value="TreeGrafter"/>
</dbReference>
<evidence type="ECO:0000256" key="1">
    <source>
        <dbReference type="ARBA" id="ARBA00022491"/>
    </source>
</evidence>
<dbReference type="Proteomes" id="UP000886721">
    <property type="component" value="Unassembled WGS sequence"/>
</dbReference>
<keyword evidence="2" id="KW-0805">Transcription regulation</keyword>
<keyword evidence="1" id="KW-0678">Repressor</keyword>
<comment type="caution">
    <text evidence="6">The sequence shown here is derived from an EMBL/GenBank/DDBJ whole genome shotgun (WGS) entry which is preliminary data.</text>
</comment>
<proteinExistence type="predicted"/>
<dbReference type="InterPro" id="IPR000524">
    <property type="entry name" value="Tscrpt_reg_HTH_GntR"/>
</dbReference>
<dbReference type="FunFam" id="1.10.10.10:FF:000079">
    <property type="entry name" value="GntR family transcriptional regulator"/>
    <property type="match status" value="1"/>
</dbReference>
<dbReference type="Gene3D" id="3.40.1410.10">
    <property type="entry name" value="Chorismate lyase-like"/>
    <property type="match status" value="1"/>
</dbReference>
<dbReference type="Pfam" id="PF07702">
    <property type="entry name" value="UTRA"/>
    <property type="match status" value="1"/>
</dbReference>
<dbReference type="AlphaFoldDB" id="A0A9D1WUV7"/>
<protein>
    <submittedName>
        <fullName evidence="6">GntR family transcriptional regulator</fullName>
    </submittedName>
</protein>
<dbReference type="PANTHER" id="PTHR44846">
    <property type="entry name" value="MANNOSYL-D-GLYCERATE TRANSPORT/METABOLISM SYSTEM REPRESSOR MNGR-RELATED"/>
    <property type="match status" value="1"/>
</dbReference>
<keyword evidence="3" id="KW-0238">DNA-binding</keyword>
<feature type="domain" description="HTH gntR-type" evidence="5">
    <location>
        <begin position="2"/>
        <end position="71"/>
    </location>
</feature>
<dbReference type="InterPro" id="IPR050679">
    <property type="entry name" value="Bact_HTH_transcr_reg"/>
</dbReference>
<dbReference type="PRINTS" id="PR00035">
    <property type="entry name" value="HTHGNTR"/>
</dbReference>
<dbReference type="PANTHER" id="PTHR44846:SF5">
    <property type="entry name" value="HTH-TYPE TRANSCRIPTIONAL REGULATOR GMUR"/>
    <property type="match status" value="1"/>
</dbReference>
<dbReference type="CDD" id="cd07377">
    <property type="entry name" value="WHTH_GntR"/>
    <property type="match status" value="1"/>
</dbReference>